<feature type="region of interest" description="Disordered" evidence="2">
    <location>
        <begin position="248"/>
        <end position="290"/>
    </location>
</feature>
<dbReference type="EMBL" id="SDOX01000183">
    <property type="protein sequence ID" value="TFJ79995.1"/>
    <property type="molecule type" value="Genomic_DNA"/>
</dbReference>
<evidence type="ECO:0000259" key="3">
    <source>
        <dbReference type="Pfam" id="PF12937"/>
    </source>
</evidence>
<protein>
    <recommendedName>
        <fullName evidence="3">F-box domain-containing protein</fullName>
    </recommendedName>
</protein>
<feature type="coiled-coil region" evidence="1">
    <location>
        <begin position="466"/>
        <end position="518"/>
    </location>
</feature>
<feature type="compositionally biased region" description="Basic and acidic residues" evidence="2">
    <location>
        <begin position="250"/>
        <end position="267"/>
    </location>
</feature>
<feature type="compositionally biased region" description="Gly residues" evidence="2">
    <location>
        <begin position="341"/>
        <end position="353"/>
    </location>
</feature>
<reference evidence="4 5" key="1">
    <citation type="submission" date="2019-01" db="EMBL/GenBank/DDBJ databases">
        <title>Nuclear Genome Assembly of the Microalgal Biofuel strain Nannochloropsis salina CCMP1776.</title>
        <authorList>
            <person name="Hovde B."/>
        </authorList>
    </citation>
    <scope>NUCLEOTIDE SEQUENCE [LARGE SCALE GENOMIC DNA]</scope>
    <source>
        <strain evidence="4 5">CCMP1776</strain>
    </source>
</reference>
<evidence type="ECO:0000313" key="5">
    <source>
        <dbReference type="Proteomes" id="UP000355283"/>
    </source>
</evidence>
<organism evidence="4 5">
    <name type="scientific">Nannochloropsis salina CCMP1776</name>
    <dbReference type="NCBI Taxonomy" id="1027361"/>
    <lineage>
        <taxon>Eukaryota</taxon>
        <taxon>Sar</taxon>
        <taxon>Stramenopiles</taxon>
        <taxon>Ochrophyta</taxon>
        <taxon>Eustigmatophyceae</taxon>
        <taxon>Eustigmatales</taxon>
        <taxon>Monodopsidaceae</taxon>
        <taxon>Microchloropsis</taxon>
        <taxon>Microchloropsis salina</taxon>
    </lineage>
</organism>
<feature type="coiled-coil region" evidence="1">
    <location>
        <begin position="43"/>
        <end position="77"/>
    </location>
</feature>
<keyword evidence="5" id="KW-1185">Reference proteome</keyword>
<dbReference type="AlphaFoldDB" id="A0A4D9CQU6"/>
<feature type="region of interest" description="Disordered" evidence="2">
    <location>
        <begin position="337"/>
        <end position="356"/>
    </location>
</feature>
<dbReference type="Proteomes" id="UP000355283">
    <property type="component" value="Unassembled WGS sequence"/>
</dbReference>
<feature type="domain" description="F-box" evidence="3">
    <location>
        <begin position="214"/>
        <end position="239"/>
    </location>
</feature>
<comment type="caution">
    <text evidence="4">The sequence shown here is derived from an EMBL/GenBank/DDBJ whole genome shotgun (WGS) entry which is preliminary data.</text>
</comment>
<dbReference type="OrthoDB" id="76516at2759"/>
<dbReference type="InterPro" id="IPR001810">
    <property type="entry name" value="F-box_dom"/>
</dbReference>
<dbReference type="InterPro" id="IPR036047">
    <property type="entry name" value="F-box-like_dom_sf"/>
</dbReference>
<dbReference type="Gene3D" id="1.20.1280.50">
    <property type="match status" value="1"/>
</dbReference>
<accession>A0A4D9CQU6</accession>
<dbReference type="SUPFAM" id="SSF81383">
    <property type="entry name" value="F-box domain"/>
    <property type="match status" value="1"/>
</dbReference>
<evidence type="ECO:0000256" key="2">
    <source>
        <dbReference type="SAM" id="MobiDB-lite"/>
    </source>
</evidence>
<proteinExistence type="predicted"/>
<sequence>MTTAYAGAALRWAFQTLDLRNEVVGVMEEMLSTIEHWKLVNDMENVRMQLQHERAEVSRLQKAVQQLEASEAQHTADAQALRSTARRARDQFVSNLVLISKQLCATQEQAKAEVAASTRVRALEQELQQSKLALLRAQQGLKRMGENDQSADIEAGKDERLKNENVNIGERDMAVRKPPGTTRAPVYPPLTSPQPVSPPASDSCISLTVLGEPLILHIFSFLNAPDVLAVSEVCQTWHSRIGAMFGSEEQGAREEGEAGRDAWKSAEDAMPLSEPRTEMSRGSESGLPLPVAPSSSSSFLKSYGHRLLGGQAADVLSSSLSSFLPPPSRAAATARSLLGSSDGGSGASAGGSSRGPVLSERVAASLSSKLSSAELKSILALTERVKKMESLVAQFQVENENAWARLEGAEVAHRLVLEKLKEAETEATLAGEREQAATRQRDSDQEVIGFLDGRVQDLEKGLERTVARLGAVNEEATRDKMQLQDQVRVLQDLLNFERRNAEEDKAQWREHKRILAKEVKSLRGEVVMRQKERDEYRDEARYLRVGGGSWGRNGFSGLNKK</sequence>
<evidence type="ECO:0000256" key="1">
    <source>
        <dbReference type="SAM" id="Coils"/>
    </source>
</evidence>
<dbReference type="Pfam" id="PF12937">
    <property type="entry name" value="F-box-like"/>
    <property type="match status" value="1"/>
</dbReference>
<gene>
    <name evidence="4" type="ORF">NSK_008553</name>
</gene>
<evidence type="ECO:0000313" key="4">
    <source>
        <dbReference type="EMBL" id="TFJ79995.1"/>
    </source>
</evidence>
<keyword evidence="1" id="KW-0175">Coiled coil</keyword>
<name>A0A4D9CQU6_9STRA</name>